<dbReference type="SUPFAM" id="SSF51971">
    <property type="entry name" value="Nucleotide-binding domain"/>
    <property type="match status" value="1"/>
</dbReference>
<comment type="caution">
    <text evidence="2">The sequence shown here is derived from an EMBL/GenBank/DDBJ whole genome shotgun (WGS) entry which is preliminary data.</text>
</comment>
<evidence type="ECO:0000313" key="3">
    <source>
        <dbReference type="Proteomes" id="UP000299102"/>
    </source>
</evidence>
<dbReference type="OrthoDB" id="2219495at2759"/>
<name>A0A4C1ZS43_EUMVA</name>
<feature type="domain" description="FAD dependent oxidoreductase" evidence="1">
    <location>
        <begin position="38"/>
        <end position="73"/>
    </location>
</feature>
<proteinExistence type="predicted"/>
<organism evidence="2 3">
    <name type="scientific">Eumeta variegata</name>
    <name type="common">Bagworm moth</name>
    <name type="synonym">Eumeta japonica</name>
    <dbReference type="NCBI Taxonomy" id="151549"/>
    <lineage>
        <taxon>Eukaryota</taxon>
        <taxon>Metazoa</taxon>
        <taxon>Ecdysozoa</taxon>
        <taxon>Arthropoda</taxon>
        <taxon>Hexapoda</taxon>
        <taxon>Insecta</taxon>
        <taxon>Pterygota</taxon>
        <taxon>Neoptera</taxon>
        <taxon>Endopterygota</taxon>
        <taxon>Lepidoptera</taxon>
        <taxon>Glossata</taxon>
        <taxon>Ditrysia</taxon>
        <taxon>Tineoidea</taxon>
        <taxon>Psychidae</taxon>
        <taxon>Oiketicinae</taxon>
        <taxon>Eumeta</taxon>
    </lineage>
</organism>
<dbReference type="AlphaFoldDB" id="A0A4C1ZS43"/>
<dbReference type="Pfam" id="PF01266">
    <property type="entry name" value="DAO"/>
    <property type="match status" value="1"/>
</dbReference>
<keyword evidence="3" id="KW-1185">Reference proteome</keyword>
<dbReference type="EMBL" id="BGZK01002048">
    <property type="protein sequence ID" value="GBP89974.1"/>
    <property type="molecule type" value="Genomic_DNA"/>
</dbReference>
<dbReference type="Gene3D" id="3.50.50.60">
    <property type="entry name" value="FAD/NAD(P)-binding domain"/>
    <property type="match status" value="1"/>
</dbReference>
<reference evidence="2 3" key="1">
    <citation type="journal article" date="2019" name="Commun. Biol.">
        <title>The bagworm genome reveals a unique fibroin gene that provides high tensile strength.</title>
        <authorList>
            <person name="Kono N."/>
            <person name="Nakamura H."/>
            <person name="Ohtoshi R."/>
            <person name="Tomita M."/>
            <person name="Numata K."/>
            <person name="Arakawa K."/>
        </authorList>
    </citation>
    <scope>NUCLEOTIDE SEQUENCE [LARGE SCALE GENOMIC DNA]</scope>
</reference>
<dbReference type="InterPro" id="IPR006076">
    <property type="entry name" value="FAD-dep_OxRdtase"/>
</dbReference>
<protein>
    <submittedName>
        <fullName evidence="2">Polyamine oxidase</fullName>
    </submittedName>
</protein>
<dbReference type="Proteomes" id="UP000299102">
    <property type="component" value="Unassembled WGS sequence"/>
</dbReference>
<gene>
    <name evidence="2" type="primary">PAO</name>
    <name evidence="2" type="ORF">EVAR_99327_1</name>
</gene>
<accession>A0A4C1ZS43</accession>
<dbReference type="InterPro" id="IPR036188">
    <property type="entry name" value="FAD/NAD-bd_sf"/>
</dbReference>
<evidence type="ECO:0000259" key="1">
    <source>
        <dbReference type="Pfam" id="PF01266"/>
    </source>
</evidence>
<evidence type="ECO:0000313" key="2">
    <source>
        <dbReference type="EMBL" id="GBP89974.1"/>
    </source>
</evidence>
<sequence>MFYSVSKNITRKCNSEASPKNCSVSPVEEEEKEYPQPRVVIIGAGMAGLSAAARLAQSGLNNIVILEALESCAGRHSLVINNVLVYVWREKRTILLMGVRKRNKTMLTTNHEIPDQTRRSRFSDGDVRRLDIFVLLKPR</sequence>